<sequence>MARRKWGKSWRLKPRPEAPPIAVVDTVKNTVRIVACDSHATSFGIKIDQTLSDARALVPDLECSQNRPEELKALLASICEWCGRYTPLVAWSGTDGLFLDISGCTHLFGGEAALVADLEHRLKAQGFSARAAIADTPGAAWAMARYGRLAIVAPGRQREALRDLPLAALRLDETLVIEMAQLGFKAVGCLIDVPRAPLARRFGRDLLRQFDRAMGDEDEVLSPLMPVAELTSEKRFSEPIVHEDDILGTIDRLATSMQPLLQRRGLGVRRCEIKLFRVDGQVCRLAVNASAPVRAPKRISALFRERLAALHDDLDAGFGFDVLRLDILHAEAFDEAQASFDAPRNHEDEQRALIDRLGARLGTDRVRQFGFADTHIPERSFDLLPVLSASNRAGGSLPGTVTKSAWMSEGTTYGLTRPLLLLRQPEPVEAIAPVPDGPPIRFRWRKALYETRRSEGPERIACEWWRDGRGAYSRDYFQVEDMAGHRFWLFRHGLYQRETDAPRWYMHGLFP</sequence>
<reference evidence="3 4" key="1">
    <citation type="submission" date="2018-04" db="EMBL/GenBank/DDBJ databases">
        <title>Genomic Encyclopedia of Archaeal and Bacterial Type Strains, Phase II (KMG-II): from individual species to whole genera.</title>
        <authorList>
            <person name="Goeker M."/>
        </authorList>
    </citation>
    <scope>NUCLEOTIDE SEQUENCE [LARGE SCALE GENOMIC DNA]</scope>
    <source>
        <strain evidence="3 4">DSM 23382</strain>
    </source>
</reference>
<dbReference type="PANTHER" id="PTHR35369:SF2">
    <property type="entry name" value="BLR3025 PROTEIN"/>
    <property type="match status" value="1"/>
</dbReference>
<dbReference type="PANTHER" id="PTHR35369">
    <property type="entry name" value="BLR3025 PROTEIN-RELATED"/>
    <property type="match status" value="1"/>
</dbReference>
<evidence type="ECO:0000259" key="2">
    <source>
        <dbReference type="Pfam" id="PF00817"/>
    </source>
</evidence>
<comment type="caution">
    <text evidence="3">The sequence shown here is derived from an EMBL/GenBank/DDBJ whole genome shotgun (WGS) entry which is preliminary data.</text>
</comment>
<dbReference type="InterPro" id="IPR043502">
    <property type="entry name" value="DNA/RNA_pol_sf"/>
</dbReference>
<dbReference type="Proteomes" id="UP000244081">
    <property type="component" value="Unassembled WGS sequence"/>
</dbReference>
<evidence type="ECO:0000256" key="1">
    <source>
        <dbReference type="ARBA" id="ARBA00022763"/>
    </source>
</evidence>
<dbReference type="AlphaFoldDB" id="A0A2T5V9F7"/>
<keyword evidence="4" id="KW-1185">Reference proteome</keyword>
<evidence type="ECO:0000313" key="3">
    <source>
        <dbReference type="EMBL" id="PTW60395.1"/>
    </source>
</evidence>
<dbReference type="SUPFAM" id="SSF56672">
    <property type="entry name" value="DNA/RNA polymerases"/>
    <property type="match status" value="1"/>
</dbReference>
<proteinExistence type="predicted"/>
<feature type="domain" description="UmuC" evidence="2">
    <location>
        <begin position="17"/>
        <end position="143"/>
    </location>
</feature>
<dbReference type="InterPro" id="IPR001126">
    <property type="entry name" value="UmuC"/>
</dbReference>
<dbReference type="GO" id="GO:0006281">
    <property type="term" value="P:DNA repair"/>
    <property type="evidence" value="ECO:0007669"/>
    <property type="project" value="InterPro"/>
</dbReference>
<organism evidence="3 4">
    <name type="scientific">Breoghania corrubedonensis</name>
    <dbReference type="NCBI Taxonomy" id="665038"/>
    <lineage>
        <taxon>Bacteria</taxon>
        <taxon>Pseudomonadati</taxon>
        <taxon>Pseudomonadota</taxon>
        <taxon>Alphaproteobacteria</taxon>
        <taxon>Hyphomicrobiales</taxon>
        <taxon>Stappiaceae</taxon>
        <taxon>Breoghania</taxon>
    </lineage>
</organism>
<gene>
    <name evidence="3" type="ORF">C8N35_10418</name>
</gene>
<dbReference type="RefSeq" id="WP_170122091.1">
    <property type="nucleotide sequence ID" value="NZ_QAYG01000004.1"/>
</dbReference>
<keyword evidence="1" id="KW-0227">DNA damage</keyword>
<protein>
    <submittedName>
        <fullName evidence="3">Protein ImuB</fullName>
    </submittedName>
</protein>
<name>A0A2T5V9F7_9HYPH</name>
<dbReference type="InterPro" id="IPR050356">
    <property type="entry name" value="SulA_CellDiv_inhibitor"/>
</dbReference>
<accession>A0A2T5V9F7</accession>
<dbReference type="EMBL" id="QAYG01000004">
    <property type="protein sequence ID" value="PTW60395.1"/>
    <property type="molecule type" value="Genomic_DNA"/>
</dbReference>
<dbReference type="Pfam" id="PF00817">
    <property type="entry name" value="IMS"/>
    <property type="match status" value="1"/>
</dbReference>
<dbReference type="CDD" id="cd03468">
    <property type="entry name" value="PolY_like"/>
    <property type="match status" value="1"/>
</dbReference>
<evidence type="ECO:0000313" key="4">
    <source>
        <dbReference type="Proteomes" id="UP000244081"/>
    </source>
</evidence>